<dbReference type="PANTHER" id="PTHR33240:SF8">
    <property type="entry name" value="OS03G0439900 PROTEIN"/>
    <property type="match status" value="1"/>
</dbReference>
<evidence type="ECO:0000313" key="2">
    <source>
        <dbReference type="RefSeq" id="XP_016482256.1"/>
    </source>
</evidence>
<reference evidence="2" key="1">
    <citation type="submission" date="2025-08" db="UniProtKB">
        <authorList>
            <consortium name="RefSeq"/>
        </authorList>
    </citation>
    <scope>IDENTIFICATION</scope>
</reference>
<dbReference type="AlphaFoldDB" id="A0A1S4B0A6"/>
<dbReference type="RefSeq" id="XP_016482256.1">
    <property type="nucleotide sequence ID" value="XM_016626770.1"/>
</dbReference>
<name>A0A1S4B0A6_TOBAC</name>
<dbReference type="PANTHER" id="PTHR33240">
    <property type="entry name" value="OS08G0508500 PROTEIN"/>
    <property type="match status" value="1"/>
</dbReference>
<evidence type="ECO:0000256" key="1">
    <source>
        <dbReference type="SAM" id="MobiDB-lite"/>
    </source>
</evidence>
<organism evidence="2">
    <name type="scientific">Nicotiana tabacum</name>
    <name type="common">Common tobacco</name>
    <dbReference type="NCBI Taxonomy" id="4097"/>
    <lineage>
        <taxon>Eukaryota</taxon>
        <taxon>Viridiplantae</taxon>
        <taxon>Streptophyta</taxon>
        <taxon>Embryophyta</taxon>
        <taxon>Tracheophyta</taxon>
        <taxon>Spermatophyta</taxon>
        <taxon>Magnoliopsida</taxon>
        <taxon>eudicotyledons</taxon>
        <taxon>Gunneridae</taxon>
        <taxon>Pentapetalae</taxon>
        <taxon>asterids</taxon>
        <taxon>lamiids</taxon>
        <taxon>Solanales</taxon>
        <taxon>Solanaceae</taxon>
        <taxon>Nicotianoideae</taxon>
        <taxon>Nicotianeae</taxon>
        <taxon>Nicotiana</taxon>
    </lineage>
</organism>
<protein>
    <submittedName>
        <fullName evidence="2">Uncharacterized protein</fullName>
    </submittedName>
</protein>
<gene>
    <name evidence="2" type="primary">LOC107803135</name>
</gene>
<sequence length="325" mass="37142">MERHQPYVRAAAAPSHRYEEGPSRPRTRTHRNEKYMPPLLSAHNFCVSPTEIVYTLEKLETKVKWPPKMSSDPNTRKSDALWHLKELLRDKGRTNFARGREHQGPPKSPSPAHTTNMIIGGDDDTFINDVKFTTTHKLKQSIIREWYNRLEESIIFDESDADGLTFPHNDALGITICILDTDVKRNMVDDRSGACIIHPRVLTQMRLEDKIMPLCITLTGFNNAVERTSGEITLLVLAGGVTLETTFHIMEHATMYNAIVGRLWIHPMRAIPSSLYQAIKFPTLWGIFSIRGEQRTSRECYCIALDSMATQQKKTKKKRNTNQQG</sequence>
<feature type="compositionally biased region" description="Basic and acidic residues" evidence="1">
    <location>
        <begin position="93"/>
        <end position="104"/>
    </location>
</feature>
<dbReference type="PaxDb" id="4097-A0A1S4B0A6"/>
<dbReference type="CDD" id="cd00303">
    <property type="entry name" value="retropepsin_like"/>
    <property type="match status" value="1"/>
</dbReference>
<feature type="region of interest" description="Disordered" evidence="1">
    <location>
        <begin position="1"/>
        <end position="31"/>
    </location>
</feature>
<dbReference type="OrthoDB" id="2919534at2759"/>
<accession>A0A1S4B0A6</accession>
<proteinExistence type="predicted"/>
<feature type="region of interest" description="Disordered" evidence="1">
    <location>
        <begin position="93"/>
        <end position="114"/>
    </location>
</feature>
<dbReference type="KEGG" id="nta:107803135"/>